<dbReference type="Proteomes" id="UP000515465">
    <property type="component" value="Chromosome"/>
</dbReference>
<dbReference type="SUPFAM" id="SSF53756">
    <property type="entry name" value="UDP-Glycosyltransferase/glycogen phosphorylase"/>
    <property type="match status" value="1"/>
</dbReference>
<dbReference type="GO" id="GO:0016757">
    <property type="term" value="F:glycosyltransferase activity"/>
    <property type="evidence" value="ECO:0007669"/>
    <property type="project" value="TreeGrafter"/>
</dbReference>
<reference evidence="1" key="1">
    <citation type="journal article" date="2020" name="Mol. Plant Microbe Interact.">
        <title>Complete genome sequences of four natural Pseudomonas isolates that catabolize a wide range of aromatic compounds relevant to lignin valorization.</title>
        <authorList>
            <person name="Hatmaker E.A."/>
            <person name="Presle G."/>
            <person name="Cannon O."/>
            <person name="Guss A.M."/>
            <person name="Elkins J.G."/>
        </authorList>
    </citation>
    <scope>NUCLEOTIDE SEQUENCE</scope>
    <source>
        <strain evidence="1">583</strain>
    </source>
</reference>
<dbReference type="PANTHER" id="PTHR46401">
    <property type="entry name" value="GLYCOSYLTRANSFERASE WBBK-RELATED"/>
    <property type="match status" value="1"/>
</dbReference>
<dbReference type="AlphaFoldDB" id="A0A7G6T3X7"/>
<proteinExistence type="predicted"/>
<dbReference type="Gene3D" id="3.40.50.2000">
    <property type="entry name" value="Glycogen Phosphorylase B"/>
    <property type="match status" value="1"/>
</dbReference>
<evidence type="ECO:0000313" key="1">
    <source>
        <dbReference type="EMBL" id="QND61459.1"/>
    </source>
</evidence>
<keyword evidence="1" id="KW-0808">Transferase</keyword>
<gene>
    <name evidence="1" type="ORF">HB778_30110</name>
</gene>
<accession>A0A7G6T3X7</accession>
<dbReference type="PANTHER" id="PTHR46401:SF8">
    <property type="entry name" value="BLL6006 PROTEIN"/>
    <property type="match status" value="1"/>
</dbReference>
<evidence type="ECO:0000313" key="2">
    <source>
        <dbReference type="Proteomes" id="UP000515465"/>
    </source>
</evidence>
<protein>
    <submittedName>
        <fullName evidence="1">Glycosyltransferase family 4 protein</fullName>
    </submittedName>
</protein>
<name>A0A7G6T3X7_9HYPH</name>
<organism evidence="1 2">
    <name type="scientific">Mesorhizobium huakuii</name>
    <dbReference type="NCBI Taxonomy" id="28104"/>
    <lineage>
        <taxon>Bacteria</taxon>
        <taxon>Pseudomonadati</taxon>
        <taxon>Pseudomonadota</taxon>
        <taxon>Alphaproteobacteria</taxon>
        <taxon>Hyphomicrobiales</taxon>
        <taxon>Phyllobacteriaceae</taxon>
        <taxon>Mesorhizobium</taxon>
    </lineage>
</organism>
<sequence>MAGKMPRVMWLLNHGAARRFEIPMLKACGFNEIFLPKNYPADPSFRSASVDFSEDQHLTIPSRDLAILNEADWYGDPGREVWSIANRHFSLIFFIVQSRETLEGVSRHFKGTAVWRAYGLDRTLTYSKVRKHFTGGLRNLENMGDRFWFGEAYKDLSEVEEEFIRKRAVYLPLGLPSLKIDDQWNGGDKRVFFVCPDLGFNPYYRKIYEDFKRDFSGLPYVIGGSQPIAVKDPNVLGFVSNEVHERNMRDLRAMFYHSREPRHVHFHPFEAVRAGMPLIFMADGMLDKLGGEDLPGRARSVAEARAKLLKLLQGDTRLADEIRQSQTKLLDAMKTDRLEQVWRDNLSQLVGQLQVGKTRPNNASPRKRRIAVIIPVGYRGGTLRAAKLLAMAISLGGVQAGEPAEVVLVHLDDPSVYSSHDWADLPTSIDIRSFRWRAIEAAEALRTMRYAGHSEWEPEFAKYLVMEDGIQELGDCDLWVVVSDRLSLPLLPLRPKILMIFDYLQRHYRITDLEEQILVTNRGADHILVTTEFARQDALQYAGVEASRITKVPMLAPERGNAARIQGIEKSHFLWTTNLGEHKNHMRALAALQLYYEIYGGRLECHVTGVGTDRILKSQLPHLQGLARTIAGSRVLKQMVKFVGELSEASYRQKLSTAAFLWHPAELDNGTFSVIEAAHYGVPSLSSDYPAMREIEEQFKLGLNFMDQGDPDHMAAQLHAMEINLVERERAVVAAEQLASQSIDCLAPEYWKVVREFI</sequence>
<dbReference type="EMBL" id="CP050296">
    <property type="protein sequence ID" value="QND61459.1"/>
    <property type="molecule type" value="Genomic_DNA"/>
</dbReference>